<dbReference type="PANTHER" id="PTHR23513:SF11">
    <property type="entry name" value="STAPHYLOFERRIN A TRANSPORTER"/>
    <property type="match status" value="1"/>
</dbReference>
<sequence>MASDRGRFTAYLATAALGRTGVEAVTPALLLAALTLGRPPLDGVMLVAGATASAALGGPFAGAVLDQVRRPALAYAGVLCLTCCGLAVLGHLLAWAPLVPLMAVAALIGIGHPMLSGALTAQLARILPPERLPRALSLDVAVFSVAGMAGPALAGLGVAFTAEGQLLLAGAPFALALLPLGGIRLPRRPKGSVAGWPAIGSGLRAMVADGVLREVTLVTSFTAVAQAGVIVAAPLISAGLTGGLGWVGVLLTTLAAGNLLVSVVCARWPLRGRPEVVVRVSAVAYAVLLCLLALVSGPPLTLAVTFLAGAVTAPLFMGLFRTRFERSPPRVQSGVFGTGAGLRSFSFACGAAALGVVAQYGVRWCLLAAGTAQLIGLALGILARAPWRPAPGDPGPPRVVPEGKVPVSGPAGCG</sequence>
<dbReference type="PANTHER" id="PTHR23513">
    <property type="entry name" value="INTEGRAL MEMBRANE EFFLUX PROTEIN-RELATED"/>
    <property type="match status" value="1"/>
</dbReference>
<feature type="transmembrane region" description="Helical" evidence="7">
    <location>
        <begin position="166"/>
        <end position="183"/>
    </location>
</feature>
<evidence type="ECO:0000256" key="4">
    <source>
        <dbReference type="ARBA" id="ARBA00022989"/>
    </source>
</evidence>
<comment type="caution">
    <text evidence="8">The sequence shown here is derived from an EMBL/GenBank/DDBJ whole genome shotgun (WGS) entry which is preliminary data.</text>
</comment>
<accession>A0ABW1NKS8</accession>
<proteinExistence type="predicted"/>
<comment type="subcellular location">
    <subcellularLocation>
        <location evidence="1">Cell membrane</location>
        <topology evidence="1">Multi-pass membrane protein</topology>
    </subcellularLocation>
</comment>
<dbReference type="Gene3D" id="1.20.1250.20">
    <property type="entry name" value="MFS general substrate transporter like domains"/>
    <property type="match status" value="2"/>
</dbReference>
<keyword evidence="2" id="KW-1003">Cell membrane</keyword>
<evidence type="ECO:0000256" key="2">
    <source>
        <dbReference type="ARBA" id="ARBA00022475"/>
    </source>
</evidence>
<protein>
    <submittedName>
        <fullName evidence="8">MFS transporter</fullName>
    </submittedName>
</protein>
<keyword evidence="3 7" id="KW-0812">Transmembrane</keyword>
<dbReference type="SUPFAM" id="SSF103473">
    <property type="entry name" value="MFS general substrate transporter"/>
    <property type="match status" value="1"/>
</dbReference>
<dbReference type="RefSeq" id="WP_380755681.1">
    <property type="nucleotide sequence ID" value="NZ_JBHSRF010000030.1"/>
</dbReference>
<dbReference type="EMBL" id="JBHSRF010000030">
    <property type="protein sequence ID" value="MFC6083573.1"/>
    <property type="molecule type" value="Genomic_DNA"/>
</dbReference>
<dbReference type="Pfam" id="PF07690">
    <property type="entry name" value="MFS_1"/>
    <property type="match status" value="1"/>
</dbReference>
<feature type="transmembrane region" description="Helical" evidence="7">
    <location>
        <begin position="215"/>
        <end position="237"/>
    </location>
</feature>
<reference evidence="9" key="1">
    <citation type="journal article" date="2019" name="Int. J. Syst. Evol. Microbiol.">
        <title>The Global Catalogue of Microorganisms (GCM) 10K type strain sequencing project: providing services to taxonomists for standard genome sequencing and annotation.</title>
        <authorList>
            <consortium name="The Broad Institute Genomics Platform"/>
            <consortium name="The Broad Institute Genome Sequencing Center for Infectious Disease"/>
            <person name="Wu L."/>
            <person name="Ma J."/>
        </authorList>
    </citation>
    <scope>NUCLEOTIDE SEQUENCE [LARGE SCALE GENOMIC DNA]</scope>
    <source>
        <strain evidence="9">JCM 30346</strain>
    </source>
</reference>
<gene>
    <name evidence="8" type="ORF">ACFP1K_20560</name>
</gene>
<evidence type="ECO:0000256" key="5">
    <source>
        <dbReference type="ARBA" id="ARBA00023136"/>
    </source>
</evidence>
<evidence type="ECO:0000256" key="6">
    <source>
        <dbReference type="SAM" id="MobiDB-lite"/>
    </source>
</evidence>
<organism evidence="8 9">
    <name type="scientific">Sphaerisporangium aureirubrum</name>
    <dbReference type="NCBI Taxonomy" id="1544736"/>
    <lineage>
        <taxon>Bacteria</taxon>
        <taxon>Bacillati</taxon>
        <taxon>Actinomycetota</taxon>
        <taxon>Actinomycetes</taxon>
        <taxon>Streptosporangiales</taxon>
        <taxon>Streptosporangiaceae</taxon>
        <taxon>Sphaerisporangium</taxon>
    </lineage>
</organism>
<evidence type="ECO:0000313" key="8">
    <source>
        <dbReference type="EMBL" id="MFC6083573.1"/>
    </source>
</evidence>
<evidence type="ECO:0000313" key="9">
    <source>
        <dbReference type="Proteomes" id="UP001596137"/>
    </source>
</evidence>
<feature type="transmembrane region" description="Helical" evidence="7">
    <location>
        <begin position="276"/>
        <end position="294"/>
    </location>
</feature>
<feature type="transmembrane region" description="Helical" evidence="7">
    <location>
        <begin position="136"/>
        <end position="160"/>
    </location>
</feature>
<evidence type="ECO:0000256" key="3">
    <source>
        <dbReference type="ARBA" id="ARBA00022692"/>
    </source>
</evidence>
<keyword evidence="5 7" id="KW-0472">Membrane</keyword>
<feature type="transmembrane region" description="Helical" evidence="7">
    <location>
        <begin position="300"/>
        <end position="320"/>
    </location>
</feature>
<name>A0ABW1NKS8_9ACTN</name>
<evidence type="ECO:0000256" key="7">
    <source>
        <dbReference type="SAM" id="Phobius"/>
    </source>
</evidence>
<feature type="transmembrane region" description="Helical" evidence="7">
    <location>
        <begin position="101"/>
        <end position="124"/>
    </location>
</feature>
<feature type="transmembrane region" description="Helical" evidence="7">
    <location>
        <begin position="366"/>
        <end position="383"/>
    </location>
</feature>
<feature type="transmembrane region" description="Helical" evidence="7">
    <location>
        <begin position="72"/>
        <end position="95"/>
    </location>
</feature>
<keyword evidence="9" id="KW-1185">Reference proteome</keyword>
<feature type="transmembrane region" description="Helical" evidence="7">
    <location>
        <begin position="340"/>
        <end position="360"/>
    </location>
</feature>
<dbReference type="InterPro" id="IPR011701">
    <property type="entry name" value="MFS"/>
</dbReference>
<feature type="region of interest" description="Disordered" evidence="6">
    <location>
        <begin position="392"/>
        <end position="414"/>
    </location>
</feature>
<dbReference type="InterPro" id="IPR036259">
    <property type="entry name" value="MFS_trans_sf"/>
</dbReference>
<keyword evidence="4 7" id="KW-1133">Transmembrane helix</keyword>
<feature type="transmembrane region" description="Helical" evidence="7">
    <location>
        <begin position="43"/>
        <end position="65"/>
    </location>
</feature>
<evidence type="ECO:0000256" key="1">
    <source>
        <dbReference type="ARBA" id="ARBA00004651"/>
    </source>
</evidence>
<feature type="transmembrane region" description="Helical" evidence="7">
    <location>
        <begin position="243"/>
        <end position="264"/>
    </location>
</feature>
<dbReference type="Proteomes" id="UP001596137">
    <property type="component" value="Unassembled WGS sequence"/>
</dbReference>